<dbReference type="InterPro" id="IPR023149">
    <property type="entry name" value="Trans_acon_MeTrfase_C"/>
</dbReference>
<organism evidence="2 3">
    <name type="scientific">Didymella rabiei</name>
    <name type="common">Chickpea ascochyta blight fungus</name>
    <name type="synonym">Mycosphaerella rabiei</name>
    <dbReference type="NCBI Taxonomy" id="5454"/>
    <lineage>
        <taxon>Eukaryota</taxon>
        <taxon>Fungi</taxon>
        <taxon>Dikarya</taxon>
        <taxon>Ascomycota</taxon>
        <taxon>Pezizomycotina</taxon>
        <taxon>Dothideomycetes</taxon>
        <taxon>Pleosporomycetidae</taxon>
        <taxon>Pleosporales</taxon>
        <taxon>Pleosporineae</taxon>
        <taxon>Didymellaceae</taxon>
        <taxon>Ascochyta</taxon>
    </lineage>
</organism>
<dbReference type="GO" id="GO:0006629">
    <property type="term" value="P:lipid metabolic process"/>
    <property type="evidence" value="ECO:0007669"/>
    <property type="project" value="InterPro"/>
</dbReference>
<keyword evidence="3" id="KW-1185">Reference proteome</keyword>
<dbReference type="GO" id="GO:0008081">
    <property type="term" value="F:phosphoric diester hydrolase activity"/>
    <property type="evidence" value="ECO:0007669"/>
    <property type="project" value="InterPro"/>
</dbReference>
<dbReference type="AlphaFoldDB" id="A0A163L7X0"/>
<dbReference type="Gene3D" id="3.20.20.190">
    <property type="entry name" value="Phosphatidylinositol (PI) phosphodiesterase"/>
    <property type="match status" value="1"/>
</dbReference>
<evidence type="ECO:0008006" key="4">
    <source>
        <dbReference type="Google" id="ProtNLM"/>
    </source>
</evidence>
<dbReference type="PROSITE" id="PS50007">
    <property type="entry name" value="PIPLC_X_DOMAIN"/>
    <property type="match status" value="1"/>
</dbReference>
<dbReference type="GO" id="GO:0030798">
    <property type="term" value="F:trans-aconitate 2-methyltransferase activity"/>
    <property type="evidence" value="ECO:0007669"/>
    <property type="project" value="InterPro"/>
</dbReference>
<dbReference type="NCBIfam" id="NF010703">
    <property type="entry name" value="PRK14103.1"/>
    <property type="match status" value="1"/>
</dbReference>
<sequence>MRAILVAGMSAFVAVVSAPSAGAETTTNQVRSFSETTSVGVHNSYEKATFPYFADALDSGASLLELDLWTNGGGPDWRVSHMNPVVSDSNCVGAQDASGLRSGLRDQGFRGCLADMRAWHEANPEHPPVMIKLEIKDGFTAGYGRGPADLDALILGTLGDAVFTPADLMGESYSTPDAAVTERGWPSTSEMTGKFLFELIPGTIEEGNPLDTEWTDRQYATHLRDLSSAGLVELGAAFPAVHRASPGDPRLDRYTDPGIRPWFVIFDGDALDYTAGVVDPSWYHDRGYLLVMTDAHKVAPQIDGTHATETEASERLDLLAGQHASYITADWSRLPNDGFMRTVTWNPEVYGRYSGERSRPFVDLVSRVATEDPTRVADLGCGSGTLTAMLGERWPDASVSGFDSSPEMVAQAPTDLPGNVTVELGDIMSFDATGYDVVVSNAALQWVPSHRELIDQWADTLESGSWLAWQVPGNFDAPSHALMRDLAESAEWSERLGGVLRGPEGVDSPVQYAQRLQEHGFDVDAWETTYVHVLAGADPVLGWVRGTGLRPVLDVLGEADAPEFERQYSDLLREAYPATAAGTLFPFRRVFCVGRKR</sequence>
<comment type="caution">
    <text evidence="2">The sequence shown here is derived from an EMBL/GenBank/DDBJ whole genome shotgun (WGS) entry which is preliminary data.</text>
</comment>
<dbReference type="SUPFAM" id="SSF51695">
    <property type="entry name" value="PLC-like phosphodiesterases"/>
    <property type="match status" value="1"/>
</dbReference>
<feature type="signal peptide" evidence="1">
    <location>
        <begin position="1"/>
        <end position="23"/>
    </location>
</feature>
<dbReference type="SUPFAM" id="SSF53335">
    <property type="entry name" value="S-adenosyl-L-methionine-dependent methyltransferases"/>
    <property type="match status" value="1"/>
</dbReference>
<dbReference type="CDD" id="cd02440">
    <property type="entry name" value="AdoMet_MTases"/>
    <property type="match status" value="1"/>
</dbReference>
<gene>
    <name evidence="2" type="ORF">ST47_g1152</name>
</gene>
<name>A0A163L7X0_DIDRA</name>
<dbReference type="Pfam" id="PF16670">
    <property type="entry name" value="PI-PLC-C1"/>
    <property type="match status" value="1"/>
</dbReference>
<proteinExistence type="predicted"/>
<dbReference type="InterPro" id="IPR017946">
    <property type="entry name" value="PLC-like_Pdiesterase_TIM-brl"/>
</dbReference>
<dbReference type="EMBL" id="JYNV01000060">
    <property type="protein sequence ID" value="KZM27569.1"/>
    <property type="molecule type" value="Genomic_DNA"/>
</dbReference>
<accession>A0A163L7X0</accession>
<dbReference type="PANTHER" id="PTHR43861">
    <property type="entry name" value="TRANS-ACONITATE 2-METHYLTRANSFERASE-RELATED"/>
    <property type="match status" value="1"/>
</dbReference>
<dbReference type="InterPro" id="IPR032075">
    <property type="entry name" value="PI-PLC-C1"/>
</dbReference>
<dbReference type="STRING" id="5454.A0A163L7X0"/>
<dbReference type="Proteomes" id="UP000076837">
    <property type="component" value="Unassembled WGS sequence"/>
</dbReference>
<dbReference type="Pfam" id="PF13489">
    <property type="entry name" value="Methyltransf_23"/>
    <property type="match status" value="1"/>
</dbReference>
<reference evidence="2 3" key="1">
    <citation type="journal article" date="2016" name="Sci. Rep.">
        <title>Draft genome sequencing and secretome analysis of fungal phytopathogen Ascochyta rabiei provides insight into the necrotrophic effector repertoire.</title>
        <authorList>
            <person name="Verma S."/>
            <person name="Gazara R.K."/>
            <person name="Nizam S."/>
            <person name="Parween S."/>
            <person name="Chattopadhyay D."/>
            <person name="Verma P.K."/>
        </authorList>
    </citation>
    <scope>NUCLEOTIDE SEQUENCE [LARGE SCALE GENOMIC DNA]</scope>
    <source>
        <strain evidence="2 3">ArDII</strain>
    </source>
</reference>
<keyword evidence="1" id="KW-0732">Signal</keyword>
<feature type="chain" id="PRO_5007843857" description="Trans-aconitate 2-methyltransferase" evidence="1">
    <location>
        <begin position="24"/>
        <end position="597"/>
    </location>
</feature>
<dbReference type="Gene3D" id="1.10.150.290">
    <property type="entry name" value="S-adenosyl-L-methionine-dependent methyltransferases"/>
    <property type="match status" value="1"/>
</dbReference>
<protein>
    <recommendedName>
        <fullName evidence="4">Trans-aconitate 2-methyltransferase</fullName>
    </recommendedName>
</protein>
<evidence type="ECO:0000256" key="1">
    <source>
        <dbReference type="SAM" id="SignalP"/>
    </source>
</evidence>
<evidence type="ECO:0000313" key="3">
    <source>
        <dbReference type="Proteomes" id="UP000076837"/>
    </source>
</evidence>
<dbReference type="CDD" id="cd08589">
    <property type="entry name" value="PI-PLCc_SaPLC1_like"/>
    <property type="match status" value="1"/>
</dbReference>
<dbReference type="PANTHER" id="PTHR43861:SF1">
    <property type="entry name" value="TRANS-ACONITATE 2-METHYLTRANSFERASE"/>
    <property type="match status" value="1"/>
</dbReference>
<evidence type="ECO:0000313" key="2">
    <source>
        <dbReference type="EMBL" id="KZM27569.1"/>
    </source>
</evidence>
<dbReference type="InterPro" id="IPR029063">
    <property type="entry name" value="SAM-dependent_MTases_sf"/>
</dbReference>
<dbReference type="Gene3D" id="3.40.50.150">
    <property type="entry name" value="Vaccinia Virus protein VP39"/>
    <property type="match status" value="1"/>
</dbReference>